<dbReference type="PANTHER" id="PTHR11439">
    <property type="entry name" value="GAG-POL-RELATED RETROTRANSPOSON"/>
    <property type="match status" value="1"/>
</dbReference>
<evidence type="ECO:0000313" key="2">
    <source>
        <dbReference type="EMBL" id="RVW81030.1"/>
    </source>
</evidence>
<organism evidence="2 3">
    <name type="scientific">Vitis vinifera</name>
    <name type="common">Grape</name>
    <dbReference type="NCBI Taxonomy" id="29760"/>
    <lineage>
        <taxon>Eukaryota</taxon>
        <taxon>Viridiplantae</taxon>
        <taxon>Streptophyta</taxon>
        <taxon>Embryophyta</taxon>
        <taxon>Tracheophyta</taxon>
        <taxon>Spermatophyta</taxon>
        <taxon>Magnoliopsida</taxon>
        <taxon>eudicotyledons</taxon>
        <taxon>Gunneridae</taxon>
        <taxon>Pentapetalae</taxon>
        <taxon>rosids</taxon>
        <taxon>Vitales</taxon>
        <taxon>Vitaceae</taxon>
        <taxon>Viteae</taxon>
        <taxon>Vitis</taxon>
    </lineage>
</organism>
<reference evidence="2 3" key="1">
    <citation type="journal article" date="2018" name="PLoS Genet.">
        <title>Population sequencing reveals clonal diversity and ancestral inbreeding in the grapevine cultivar Chardonnay.</title>
        <authorList>
            <person name="Roach M.J."/>
            <person name="Johnson D.L."/>
            <person name="Bohlmann J."/>
            <person name="van Vuuren H.J."/>
            <person name="Jones S.J."/>
            <person name="Pretorius I.S."/>
            <person name="Schmidt S.A."/>
            <person name="Borneman A.R."/>
        </authorList>
    </citation>
    <scope>NUCLEOTIDE SEQUENCE [LARGE SCALE GENOMIC DNA]</scope>
    <source>
        <strain evidence="3">cv. Chardonnay</strain>
        <strain evidence="2">I10V1</strain>
        <tissue evidence="2">Leaf</tissue>
    </source>
</reference>
<gene>
    <name evidence="2" type="primary">RE1_399</name>
    <name evidence="1" type="synonym">RE1_957</name>
    <name evidence="2" type="ORF">CK203_045390</name>
    <name evidence="1" type="ORF">CK203_097784</name>
</gene>
<evidence type="ECO:0000313" key="3">
    <source>
        <dbReference type="Proteomes" id="UP000288805"/>
    </source>
</evidence>
<proteinExistence type="predicted"/>
<name>A0A438H913_VITVI</name>
<sequence length="128" mass="14269">MVDSKLVTTSMSTSQLSSLMDGTSLTDPTEYQSIVGGWTTDRDARTLTNAYVMFWGHNAISWSSKKQRFVACFSTEAEHRVVALTSYELLCLKSLLLELGVLVPTPMSIYRDNFGTTYLCTNPVIILE</sequence>
<dbReference type="EMBL" id="QGNW01001794">
    <property type="protein sequence ID" value="RVW30530.1"/>
    <property type="molecule type" value="Genomic_DNA"/>
</dbReference>
<protein>
    <submittedName>
        <fullName evidence="2">Retrovirus-related Pol polyprotein from transposon RE1</fullName>
    </submittedName>
</protein>
<comment type="caution">
    <text evidence="2">The sequence shown here is derived from an EMBL/GenBank/DDBJ whole genome shotgun (WGS) entry which is preliminary data.</text>
</comment>
<dbReference type="CDD" id="cd09272">
    <property type="entry name" value="RNase_HI_RT_Ty1"/>
    <property type="match status" value="1"/>
</dbReference>
<dbReference type="EMBL" id="QGNW01000257">
    <property type="protein sequence ID" value="RVW81030.1"/>
    <property type="molecule type" value="Genomic_DNA"/>
</dbReference>
<accession>A0A438H913</accession>
<dbReference type="Proteomes" id="UP000288805">
    <property type="component" value="Unassembled WGS sequence"/>
</dbReference>
<dbReference type="AlphaFoldDB" id="A0A438H913"/>
<evidence type="ECO:0000313" key="1">
    <source>
        <dbReference type="EMBL" id="RVW30530.1"/>
    </source>
</evidence>
<dbReference type="PANTHER" id="PTHR11439:SF450">
    <property type="entry name" value="REVERSE TRANSCRIPTASE TY1_COPIA-TYPE DOMAIN-CONTAINING PROTEIN"/>
    <property type="match status" value="1"/>
</dbReference>